<accession>A0A8H7IQ36</accession>
<gene>
    <name evidence="2" type="ORF">BFW01_g10903</name>
</gene>
<feature type="compositionally biased region" description="Low complexity" evidence="1">
    <location>
        <begin position="140"/>
        <end position="149"/>
    </location>
</feature>
<name>A0A8H7IQ36_9PEZI</name>
<evidence type="ECO:0000313" key="3">
    <source>
        <dbReference type="Proteomes" id="UP000627934"/>
    </source>
</evidence>
<reference evidence="2" key="2">
    <citation type="journal article" date="2018" name="DNA Res.">
        <title>Comparative genome and transcriptome analyses reveal adaptations to opportunistic infections in woody plant degrading pathogens of Botryosphaeriaceae.</title>
        <authorList>
            <person name="Yan J.Y."/>
            <person name="Zhao W.S."/>
            <person name="Chen Z."/>
            <person name="Xing Q.K."/>
            <person name="Zhang W."/>
            <person name="Chethana K.W.T."/>
            <person name="Xue M.F."/>
            <person name="Xu J.P."/>
            <person name="Phillips A.J.L."/>
            <person name="Wang Y."/>
            <person name="Liu J.H."/>
            <person name="Liu M."/>
            <person name="Zhou Y."/>
            <person name="Jayawardena R.S."/>
            <person name="Manawasinghe I.S."/>
            <person name="Huang J.B."/>
            <person name="Qiao G.H."/>
            <person name="Fu C.Y."/>
            <person name="Guo F.F."/>
            <person name="Dissanayake A.J."/>
            <person name="Peng Y.L."/>
            <person name="Hyde K.D."/>
            <person name="Li X.H."/>
        </authorList>
    </citation>
    <scope>NUCLEOTIDE SEQUENCE</scope>
    <source>
        <strain evidence="2">CSS-01s</strain>
    </source>
</reference>
<comment type="caution">
    <text evidence="2">The sequence shown here is derived from an EMBL/GenBank/DDBJ whole genome shotgun (WGS) entry which is preliminary data.</text>
</comment>
<proteinExistence type="predicted"/>
<organism evidence="2 3">
    <name type="scientific">Lasiodiplodia theobromae</name>
    <dbReference type="NCBI Taxonomy" id="45133"/>
    <lineage>
        <taxon>Eukaryota</taxon>
        <taxon>Fungi</taxon>
        <taxon>Dikarya</taxon>
        <taxon>Ascomycota</taxon>
        <taxon>Pezizomycotina</taxon>
        <taxon>Dothideomycetes</taxon>
        <taxon>Dothideomycetes incertae sedis</taxon>
        <taxon>Botryosphaeriales</taxon>
        <taxon>Botryosphaeriaceae</taxon>
        <taxon>Lasiodiplodia</taxon>
    </lineage>
</organism>
<dbReference type="EMBL" id="MDYX01000024">
    <property type="protein sequence ID" value="KAF9629700.1"/>
    <property type="molecule type" value="Genomic_DNA"/>
</dbReference>
<feature type="compositionally biased region" description="Basic residues" evidence="1">
    <location>
        <begin position="167"/>
        <end position="188"/>
    </location>
</feature>
<dbReference type="Proteomes" id="UP000627934">
    <property type="component" value="Unassembled WGS sequence"/>
</dbReference>
<feature type="region of interest" description="Disordered" evidence="1">
    <location>
        <begin position="1"/>
        <end position="208"/>
    </location>
</feature>
<dbReference type="AlphaFoldDB" id="A0A8H7IQ36"/>
<protein>
    <submittedName>
        <fullName evidence="2">Uncharacterized protein</fullName>
    </submittedName>
</protein>
<evidence type="ECO:0000256" key="1">
    <source>
        <dbReference type="SAM" id="MobiDB-lite"/>
    </source>
</evidence>
<sequence length="228" mass="25497">MPARTPPANVSIDTAFSAAPSRKPKPTSPDYRSSFPPVQTGVYRTYPIDVNAFSPPAPATPAPTAVRPPLSSSSSYSSRKQVRIKEDRPSLTSFPSSSSSDYSTSEDDRSSGIDASQRRCQARGNGQVRGKEGARHVGVSLSSSSLPLSYNFDDETETETEPERMVKERRRRRRRRGETGRMRRRHERKLSELRSEKERSKARTDEGKHDTWPAMLDLAAFFATYVLT</sequence>
<reference evidence="2" key="1">
    <citation type="submission" date="2016-08" db="EMBL/GenBank/DDBJ databases">
        <authorList>
            <person name="Yan J."/>
        </authorList>
    </citation>
    <scope>NUCLEOTIDE SEQUENCE</scope>
    <source>
        <strain evidence="2">CSS-01s</strain>
    </source>
</reference>
<feature type="compositionally biased region" description="Basic and acidic residues" evidence="1">
    <location>
        <begin position="189"/>
        <end position="208"/>
    </location>
</feature>
<feature type="compositionally biased region" description="Low complexity" evidence="1">
    <location>
        <begin position="90"/>
        <end position="103"/>
    </location>
</feature>
<feature type="compositionally biased region" description="Low complexity" evidence="1">
    <location>
        <begin position="62"/>
        <end position="78"/>
    </location>
</feature>
<evidence type="ECO:0000313" key="2">
    <source>
        <dbReference type="EMBL" id="KAF9629700.1"/>
    </source>
</evidence>